<accession>A0A9P5XWC0</accession>
<keyword evidence="1" id="KW-0472">Membrane</keyword>
<dbReference type="AlphaFoldDB" id="A0A9P5XWC0"/>
<keyword evidence="1" id="KW-1133">Transmembrane helix</keyword>
<protein>
    <submittedName>
        <fullName evidence="2">Uncharacterized protein</fullName>
    </submittedName>
</protein>
<feature type="transmembrane region" description="Helical" evidence="1">
    <location>
        <begin position="99"/>
        <end position="117"/>
    </location>
</feature>
<name>A0A9P5XWC0_9AGAR</name>
<evidence type="ECO:0000256" key="1">
    <source>
        <dbReference type="SAM" id="Phobius"/>
    </source>
</evidence>
<sequence length="135" mass="14648">MNIQPYNLCCSGAATPAAPLKTKKKGVLSTLPNVVASRAKVVERPTKDTNHFYSDVVASRPPSPRDVDCPMVRENSNPSVAVPARAHSLNVSASPCQEAGVTVSLFLSLSYLILYYLTFRLSFSPTSSFPPFHSY</sequence>
<proteinExistence type="predicted"/>
<reference evidence="2" key="1">
    <citation type="submission" date="2020-11" db="EMBL/GenBank/DDBJ databases">
        <authorList>
            <consortium name="DOE Joint Genome Institute"/>
            <person name="Ahrendt S."/>
            <person name="Riley R."/>
            <person name="Andreopoulos W."/>
            <person name="Labutti K."/>
            <person name="Pangilinan J."/>
            <person name="Ruiz-Duenas F.J."/>
            <person name="Barrasa J.M."/>
            <person name="Sanchez-Garcia M."/>
            <person name="Camarero S."/>
            <person name="Miyauchi S."/>
            <person name="Serrano A."/>
            <person name="Linde D."/>
            <person name="Babiker R."/>
            <person name="Drula E."/>
            <person name="Ayuso-Fernandez I."/>
            <person name="Pacheco R."/>
            <person name="Padilla G."/>
            <person name="Ferreira P."/>
            <person name="Barriuso J."/>
            <person name="Kellner H."/>
            <person name="Castanera R."/>
            <person name="Alfaro M."/>
            <person name="Ramirez L."/>
            <person name="Pisabarro A.G."/>
            <person name="Kuo A."/>
            <person name="Tritt A."/>
            <person name="Lipzen A."/>
            <person name="He G."/>
            <person name="Yan M."/>
            <person name="Ng V."/>
            <person name="Cullen D."/>
            <person name="Martin F."/>
            <person name="Rosso M.-N."/>
            <person name="Henrissat B."/>
            <person name="Hibbett D."/>
            <person name="Martinez A.T."/>
            <person name="Grigoriev I.V."/>
        </authorList>
    </citation>
    <scope>NUCLEOTIDE SEQUENCE</scope>
    <source>
        <strain evidence="2">CBS 247.69</strain>
    </source>
</reference>
<dbReference type="Proteomes" id="UP000807353">
    <property type="component" value="Unassembled WGS sequence"/>
</dbReference>
<evidence type="ECO:0000313" key="2">
    <source>
        <dbReference type="EMBL" id="KAF9457767.1"/>
    </source>
</evidence>
<keyword evidence="1" id="KW-0812">Transmembrane</keyword>
<keyword evidence="3" id="KW-1185">Reference proteome</keyword>
<gene>
    <name evidence="2" type="ORF">BDZ94DRAFT_1313885</name>
</gene>
<comment type="caution">
    <text evidence="2">The sequence shown here is derived from an EMBL/GenBank/DDBJ whole genome shotgun (WGS) entry which is preliminary data.</text>
</comment>
<dbReference type="EMBL" id="MU150359">
    <property type="protein sequence ID" value="KAF9457767.1"/>
    <property type="molecule type" value="Genomic_DNA"/>
</dbReference>
<evidence type="ECO:0000313" key="3">
    <source>
        <dbReference type="Proteomes" id="UP000807353"/>
    </source>
</evidence>
<organism evidence="2 3">
    <name type="scientific">Collybia nuda</name>
    <dbReference type="NCBI Taxonomy" id="64659"/>
    <lineage>
        <taxon>Eukaryota</taxon>
        <taxon>Fungi</taxon>
        <taxon>Dikarya</taxon>
        <taxon>Basidiomycota</taxon>
        <taxon>Agaricomycotina</taxon>
        <taxon>Agaricomycetes</taxon>
        <taxon>Agaricomycetidae</taxon>
        <taxon>Agaricales</taxon>
        <taxon>Tricholomatineae</taxon>
        <taxon>Clitocybaceae</taxon>
        <taxon>Collybia</taxon>
    </lineage>
</organism>